<dbReference type="Pfam" id="PF05419">
    <property type="entry name" value="GUN4"/>
    <property type="match status" value="1"/>
</dbReference>
<dbReference type="InterPro" id="IPR008629">
    <property type="entry name" value="GUN4-like"/>
</dbReference>
<dbReference type="Gene3D" id="1.25.40.620">
    <property type="match status" value="1"/>
</dbReference>
<gene>
    <name evidence="2" type="ORF">ENR15_22850</name>
</gene>
<evidence type="ECO:0000313" key="2">
    <source>
        <dbReference type="EMBL" id="HGG03397.1"/>
    </source>
</evidence>
<dbReference type="SUPFAM" id="SSF140869">
    <property type="entry name" value="GUN4-like"/>
    <property type="match status" value="1"/>
</dbReference>
<dbReference type="EMBL" id="DSPX01000233">
    <property type="protein sequence ID" value="HGG03397.1"/>
    <property type="molecule type" value="Genomic_DNA"/>
</dbReference>
<sequence length="186" mass="21128">MKVWQMVITLMMTGICPGGVSEVTPAELGKLEQLLGQQQWQAASDLTWKIFNPEGKNTRDMEPIACGTIDNVDRLWNNYSDGRYGFGVQRQIWEEIAASLASTAEPEQEAEPVWPTFYQRLGWGLTPEEALETAKRGYFPVSESWMTGEILTFGCQDAECKIPNTVVEETIQAWDVVRSRWEECQK</sequence>
<name>A0A7C3VND3_9CYAN</name>
<evidence type="ECO:0000259" key="1">
    <source>
        <dbReference type="Pfam" id="PF05419"/>
    </source>
</evidence>
<dbReference type="InterPro" id="IPR037215">
    <property type="entry name" value="GUN4-like_sf"/>
</dbReference>
<protein>
    <recommendedName>
        <fullName evidence="1">GUN4-like domain-containing protein</fullName>
    </recommendedName>
</protein>
<reference evidence="2" key="1">
    <citation type="journal article" date="2020" name="mSystems">
        <title>Genome- and Community-Level Interaction Insights into Carbon Utilization and Element Cycling Functions of Hydrothermarchaeota in Hydrothermal Sediment.</title>
        <authorList>
            <person name="Zhou Z."/>
            <person name="Liu Y."/>
            <person name="Xu W."/>
            <person name="Pan J."/>
            <person name="Luo Z.H."/>
            <person name="Li M."/>
        </authorList>
    </citation>
    <scope>NUCLEOTIDE SEQUENCE [LARGE SCALE GENOMIC DNA]</scope>
    <source>
        <strain evidence="2">SpSt-374</strain>
    </source>
</reference>
<dbReference type="AlphaFoldDB" id="A0A7C3VND3"/>
<proteinExistence type="predicted"/>
<feature type="domain" description="GUN4-like" evidence="1">
    <location>
        <begin position="27"/>
        <end position="124"/>
    </location>
</feature>
<comment type="caution">
    <text evidence="2">The sequence shown here is derived from an EMBL/GenBank/DDBJ whole genome shotgun (WGS) entry which is preliminary data.</text>
</comment>
<dbReference type="Gene3D" id="1.10.10.1770">
    <property type="entry name" value="Gun4-like"/>
    <property type="match status" value="1"/>
</dbReference>
<dbReference type="PANTHER" id="PTHR34800">
    <property type="entry name" value="TETRAPYRROLE-BINDING PROTEIN, CHLOROPLASTIC"/>
    <property type="match status" value="1"/>
</dbReference>
<dbReference type="GO" id="GO:0046906">
    <property type="term" value="F:tetrapyrrole binding"/>
    <property type="evidence" value="ECO:0007669"/>
    <property type="project" value="TreeGrafter"/>
</dbReference>
<organism evidence="2">
    <name type="scientific">Planktothricoides sp. SpSt-374</name>
    <dbReference type="NCBI Taxonomy" id="2282167"/>
    <lineage>
        <taxon>Bacteria</taxon>
        <taxon>Bacillati</taxon>
        <taxon>Cyanobacteriota</taxon>
        <taxon>Cyanophyceae</taxon>
        <taxon>Oscillatoriophycideae</taxon>
        <taxon>Oscillatoriales</taxon>
        <taxon>Oscillatoriaceae</taxon>
        <taxon>Planktothricoides</taxon>
    </lineage>
</organism>
<accession>A0A7C3VND3</accession>
<dbReference type="PANTHER" id="PTHR34800:SF1">
    <property type="entry name" value="TETRAPYRROLE-BINDING PROTEIN, CHLOROPLASTIC"/>
    <property type="match status" value="1"/>
</dbReference>